<dbReference type="PANTHER" id="PTHR31332">
    <property type="entry name" value="7-HYDROXYMETHYL CHLOROPHYLL A REDUCTASE, CHLOROPLASTIC"/>
    <property type="match status" value="1"/>
</dbReference>
<feature type="domain" description="4Fe-4S ferredoxin-type" evidence="1">
    <location>
        <begin position="40"/>
        <end position="69"/>
    </location>
</feature>
<dbReference type="EMBL" id="QGMY01000006">
    <property type="protein sequence ID" value="PWR72770.1"/>
    <property type="molecule type" value="Genomic_DNA"/>
</dbReference>
<evidence type="ECO:0000259" key="1">
    <source>
        <dbReference type="PROSITE" id="PS51379"/>
    </source>
</evidence>
<dbReference type="SUPFAM" id="SSF54862">
    <property type="entry name" value="4Fe-4S ferredoxins"/>
    <property type="match status" value="1"/>
</dbReference>
<dbReference type="PROSITE" id="PS51379">
    <property type="entry name" value="4FE4S_FER_2"/>
    <property type="match status" value="2"/>
</dbReference>
<accession>A0A2V2N2C1</accession>
<dbReference type="Gene3D" id="3.30.70.20">
    <property type="match status" value="1"/>
</dbReference>
<gene>
    <name evidence="2" type="ORF">DK846_07410</name>
</gene>
<keyword evidence="3" id="KW-1185">Reference proteome</keyword>
<dbReference type="Proteomes" id="UP000245657">
    <property type="component" value="Unassembled WGS sequence"/>
</dbReference>
<dbReference type="InterPro" id="IPR045220">
    <property type="entry name" value="FRHB/FDHB/HCAR-like"/>
</dbReference>
<reference evidence="2 3" key="1">
    <citation type="submission" date="2018-05" db="EMBL/GenBank/DDBJ databases">
        <title>Draft genome of Methanospirillum lacunae Ki8-1.</title>
        <authorList>
            <person name="Dueholm M.S."/>
            <person name="Nielsen P.H."/>
            <person name="Bakmann L.F."/>
            <person name="Otzen D.E."/>
        </authorList>
    </citation>
    <scope>NUCLEOTIDE SEQUENCE [LARGE SCALE GENOMIC DNA]</scope>
    <source>
        <strain evidence="2 3">Ki8-1</strain>
    </source>
</reference>
<feature type="domain" description="4Fe-4S ferredoxin-type" evidence="1">
    <location>
        <begin position="6"/>
        <end position="35"/>
    </location>
</feature>
<comment type="caution">
    <text evidence="2">The sequence shown here is derived from an EMBL/GenBank/DDBJ whole genome shotgun (WGS) entry which is preliminary data.</text>
</comment>
<proteinExistence type="predicted"/>
<evidence type="ECO:0000313" key="3">
    <source>
        <dbReference type="Proteomes" id="UP000245657"/>
    </source>
</evidence>
<dbReference type="Pfam" id="PF12838">
    <property type="entry name" value="Fer4_7"/>
    <property type="match status" value="1"/>
</dbReference>
<dbReference type="InterPro" id="IPR007525">
    <property type="entry name" value="FrhB_FdhB_C"/>
</dbReference>
<dbReference type="GeneID" id="97548528"/>
<dbReference type="OrthoDB" id="38261at2157"/>
<sequence>MKPLFPKKDKNLDLCIGCGVCVALCPDNSLKMIINPYGEYNPVLYHDCKTECGICINVCPFGEKNPDEDVIGQQLFGNVPGIQHKLETGFFLNTYVGYSKVNEHRNLGASGGMATWILENLIKDHEVDAVICVTKNLDPNKLFKYTVFSSIEDIRKSSGSTYHPVELSEVLKYIVDIPGNYAIIGLPCFVKAIRLSQLYNKKLRKRITIILGLTCGQLKSVNYTTYLSTLAGLEEKPIQVQYRGKDSEKIASNFFFSAMDKKGKEKKLFWNEGVAEAYLNRWFTINACNYCDDIFAECADVTLMDAWLPEYSLDSKGTNLILIRSIKVKRLLEKGIMLKDINLDTIPIDMVIQSQKGLITIKRKYLAFRLYLNKKNGKKVVKKRVNPVRMKNPFLRNEVIYKEQMRIISRTYKKGENDIFRDDMEPILHLLRKNETYLKIIMLPIDIIQFFQRKIRSLLYES</sequence>
<dbReference type="RefSeq" id="WP_109968281.1">
    <property type="nucleotide sequence ID" value="NZ_CP176093.1"/>
</dbReference>
<dbReference type="AlphaFoldDB" id="A0A2V2N2C1"/>
<dbReference type="PANTHER" id="PTHR31332:SF0">
    <property type="entry name" value="7-HYDROXYMETHYL CHLOROPHYLL A REDUCTASE, CHLOROPLASTIC"/>
    <property type="match status" value="1"/>
</dbReference>
<name>A0A2V2N2C1_9EURY</name>
<dbReference type="Pfam" id="PF04432">
    <property type="entry name" value="FrhB_FdhB_C"/>
    <property type="match status" value="1"/>
</dbReference>
<evidence type="ECO:0000313" key="2">
    <source>
        <dbReference type="EMBL" id="PWR72770.1"/>
    </source>
</evidence>
<dbReference type="InterPro" id="IPR007516">
    <property type="entry name" value="Co_F420_Hydgase/DH_bsu_N"/>
</dbReference>
<protein>
    <submittedName>
        <fullName evidence="2">4Fe-4S ferredoxin</fullName>
    </submittedName>
</protein>
<organism evidence="2 3">
    <name type="scientific">Methanospirillum lacunae</name>
    <dbReference type="NCBI Taxonomy" id="668570"/>
    <lineage>
        <taxon>Archaea</taxon>
        <taxon>Methanobacteriati</taxon>
        <taxon>Methanobacteriota</taxon>
        <taxon>Stenosarchaea group</taxon>
        <taxon>Methanomicrobia</taxon>
        <taxon>Methanomicrobiales</taxon>
        <taxon>Methanospirillaceae</taxon>
        <taxon>Methanospirillum</taxon>
    </lineage>
</organism>
<dbReference type="InterPro" id="IPR017900">
    <property type="entry name" value="4Fe4S_Fe_S_CS"/>
</dbReference>
<dbReference type="Pfam" id="PF04422">
    <property type="entry name" value="FrhB_FdhB_N"/>
    <property type="match status" value="1"/>
</dbReference>
<dbReference type="GO" id="GO:0052592">
    <property type="term" value="F:oxidoreductase activity, acting on CH or CH2 groups, with an iron-sulfur protein as acceptor"/>
    <property type="evidence" value="ECO:0007669"/>
    <property type="project" value="TreeGrafter"/>
</dbReference>
<dbReference type="InterPro" id="IPR017896">
    <property type="entry name" value="4Fe4S_Fe-S-bd"/>
</dbReference>
<dbReference type="PROSITE" id="PS00198">
    <property type="entry name" value="4FE4S_FER_1"/>
    <property type="match status" value="1"/>
</dbReference>